<evidence type="ECO:0000256" key="5">
    <source>
        <dbReference type="SAM" id="MobiDB-lite"/>
    </source>
</evidence>
<organism evidence="7">
    <name type="scientific">Alexandrium monilatum</name>
    <dbReference type="NCBI Taxonomy" id="311494"/>
    <lineage>
        <taxon>Eukaryota</taxon>
        <taxon>Sar</taxon>
        <taxon>Alveolata</taxon>
        <taxon>Dinophyceae</taxon>
        <taxon>Gonyaulacales</taxon>
        <taxon>Pyrocystaceae</taxon>
        <taxon>Alexandrium</taxon>
    </lineage>
</organism>
<proteinExistence type="predicted"/>
<comment type="subcellular location">
    <subcellularLocation>
        <location evidence="1">Membrane</location>
        <topology evidence="1">Multi-pass membrane protein</topology>
    </subcellularLocation>
</comment>
<evidence type="ECO:0000256" key="6">
    <source>
        <dbReference type="SAM" id="Phobius"/>
    </source>
</evidence>
<dbReference type="InterPro" id="IPR013714">
    <property type="entry name" value="Golgi_TVP15"/>
</dbReference>
<dbReference type="EMBL" id="HBNR01053037">
    <property type="protein sequence ID" value="CAE4618202.1"/>
    <property type="molecule type" value="Transcribed_RNA"/>
</dbReference>
<feature type="region of interest" description="Disordered" evidence="5">
    <location>
        <begin position="1"/>
        <end position="38"/>
    </location>
</feature>
<keyword evidence="4 6" id="KW-0472">Membrane</keyword>
<reference evidence="7" key="1">
    <citation type="submission" date="2021-01" db="EMBL/GenBank/DDBJ databases">
        <authorList>
            <person name="Corre E."/>
            <person name="Pelletier E."/>
            <person name="Niang G."/>
            <person name="Scheremetjew M."/>
            <person name="Finn R."/>
            <person name="Kale V."/>
            <person name="Holt S."/>
            <person name="Cochrane G."/>
            <person name="Meng A."/>
            <person name="Brown T."/>
            <person name="Cohen L."/>
        </authorList>
    </citation>
    <scope>NUCLEOTIDE SEQUENCE</scope>
    <source>
        <strain evidence="7">CCMP3105</strain>
    </source>
</reference>
<dbReference type="GO" id="GO:0016020">
    <property type="term" value="C:membrane"/>
    <property type="evidence" value="ECO:0007669"/>
    <property type="project" value="UniProtKB-SubCell"/>
</dbReference>
<dbReference type="Pfam" id="PF08507">
    <property type="entry name" value="COPI_assoc"/>
    <property type="match status" value="1"/>
</dbReference>
<evidence type="ECO:0000256" key="4">
    <source>
        <dbReference type="ARBA" id="ARBA00023136"/>
    </source>
</evidence>
<feature type="transmembrane region" description="Helical" evidence="6">
    <location>
        <begin position="106"/>
        <end position="122"/>
    </location>
</feature>
<evidence type="ECO:0000256" key="3">
    <source>
        <dbReference type="ARBA" id="ARBA00022989"/>
    </source>
</evidence>
<feature type="transmembrane region" description="Helical" evidence="6">
    <location>
        <begin position="142"/>
        <end position="163"/>
    </location>
</feature>
<dbReference type="AlphaFoldDB" id="A0A7S4RLN6"/>
<keyword evidence="2 6" id="KW-0812">Transmembrane</keyword>
<evidence type="ECO:0000256" key="1">
    <source>
        <dbReference type="ARBA" id="ARBA00004141"/>
    </source>
</evidence>
<protein>
    <submittedName>
        <fullName evidence="7">Uncharacterized protein</fullName>
    </submittedName>
</protein>
<accession>A0A7S4RLN6</accession>
<keyword evidence="3 6" id="KW-1133">Transmembrane helix</keyword>
<gene>
    <name evidence="7" type="ORF">AMON00008_LOCUS37220</name>
</gene>
<dbReference type="PANTHER" id="PTHR28128">
    <property type="entry name" value="GOLGI APPARATUS MEMBRANE PROTEIN TVP15"/>
    <property type="match status" value="1"/>
</dbReference>
<evidence type="ECO:0000256" key="2">
    <source>
        <dbReference type="ARBA" id="ARBA00022692"/>
    </source>
</evidence>
<evidence type="ECO:0000313" key="7">
    <source>
        <dbReference type="EMBL" id="CAE4618202.1"/>
    </source>
</evidence>
<name>A0A7S4RLN6_9DINO</name>
<sequence length="210" mass="22437">MGSSKPISASRADLGAAPAQSGTAAPPAMSTQGHSSSRLGDTVAAGAAAAQKGVVTISVFVQKNPVAVQLICCLMGLALSVCSILSLIGVIDHDPQRSDQEKLRDGIQHIYTTFFGLVIVVCDSKPEWMDKCFGVQAMLYKYLYFLATQTGRAVFYLYVGSITLLMLPENDLWKVVYFCLGGALAALGLLQVVLRLCCKQPDELEMRANG</sequence>
<feature type="transmembrane region" description="Helical" evidence="6">
    <location>
        <begin position="66"/>
        <end position="91"/>
    </location>
</feature>
<feature type="compositionally biased region" description="Polar residues" evidence="5">
    <location>
        <begin position="29"/>
        <end position="38"/>
    </location>
</feature>
<dbReference type="PANTHER" id="PTHR28128:SF1">
    <property type="entry name" value="GOLGI APPARATUS MEMBRANE PROTEIN TVP15"/>
    <property type="match status" value="1"/>
</dbReference>
<feature type="transmembrane region" description="Helical" evidence="6">
    <location>
        <begin position="175"/>
        <end position="197"/>
    </location>
</feature>